<comment type="caution">
    <text evidence="2">The sequence shown here is derived from an EMBL/GenBank/DDBJ whole genome shotgun (WGS) entry which is preliminary data.</text>
</comment>
<evidence type="ECO:0000313" key="3">
    <source>
        <dbReference type="Proteomes" id="UP000263273"/>
    </source>
</evidence>
<gene>
    <name evidence="2" type="ORF">DDZ44_04660</name>
</gene>
<dbReference type="Proteomes" id="UP000263273">
    <property type="component" value="Unassembled WGS sequence"/>
</dbReference>
<protein>
    <submittedName>
        <fullName evidence="2">Uncharacterized protein</fullName>
    </submittedName>
</protein>
<dbReference type="EMBL" id="DNZF01000101">
    <property type="protein sequence ID" value="HBK53212.1"/>
    <property type="molecule type" value="Genomic_DNA"/>
</dbReference>
<keyword evidence="1" id="KW-0175">Coiled coil</keyword>
<sequence>MQEVNTMPIEAEPTIENEQKSSALKILEQAKLLSINSPTDYDGAAAFTKQVKSLSKRIKDYWEPLKKSARASWQSLVDREKELLTPLEQAETEVKKKMAAYQKKVQEEERAARLLAEKLAREEAERLLQQAAEAADQGNQIESEILLAQAEVVENVQPAVQVQRPTATGVSTRTLYRAKILDESKVPVAVAGVTIRPVDLSAINKLAQASKGKLQIPGIEIYEEQSVAVRA</sequence>
<dbReference type="AlphaFoldDB" id="A0A354YYA8"/>
<feature type="coiled-coil region" evidence="1">
    <location>
        <begin position="87"/>
        <end position="144"/>
    </location>
</feature>
<evidence type="ECO:0000313" key="2">
    <source>
        <dbReference type="EMBL" id="HBK53212.1"/>
    </source>
</evidence>
<evidence type="ECO:0000256" key="1">
    <source>
        <dbReference type="SAM" id="Coils"/>
    </source>
</evidence>
<proteinExistence type="predicted"/>
<reference evidence="2 3" key="1">
    <citation type="journal article" date="2018" name="Nat. Biotechnol.">
        <title>A standardized bacterial taxonomy based on genome phylogeny substantially revises the tree of life.</title>
        <authorList>
            <person name="Parks D.H."/>
            <person name="Chuvochina M."/>
            <person name="Waite D.W."/>
            <person name="Rinke C."/>
            <person name="Skarshewski A."/>
            <person name="Chaumeil P.A."/>
            <person name="Hugenholtz P."/>
        </authorList>
    </citation>
    <scope>NUCLEOTIDE SEQUENCE [LARGE SCALE GENOMIC DNA]</scope>
    <source>
        <strain evidence="2">UBA10948</strain>
    </source>
</reference>
<name>A0A354YYA8_9FIRM</name>
<organism evidence="2 3">
    <name type="scientific">Syntrophomonas wolfei</name>
    <dbReference type="NCBI Taxonomy" id="863"/>
    <lineage>
        <taxon>Bacteria</taxon>
        <taxon>Bacillati</taxon>
        <taxon>Bacillota</taxon>
        <taxon>Clostridia</taxon>
        <taxon>Eubacteriales</taxon>
        <taxon>Syntrophomonadaceae</taxon>
        <taxon>Syntrophomonas</taxon>
    </lineage>
</organism>
<accession>A0A354YYA8</accession>